<feature type="region of interest" description="Disordered" evidence="1">
    <location>
        <begin position="345"/>
        <end position="414"/>
    </location>
</feature>
<feature type="compositionally biased region" description="Low complexity" evidence="1">
    <location>
        <begin position="8"/>
        <end position="37"/>
    </location>
</feature>
<feature type="region of interest" description="Disordered" evidence="1">
    <location>
        <begin position="118"/>
        <end position="140"/>
    </location>
</feature>
<organism evidence="2 3">
    <name type="scientific">Parathielavia appendiculata</name>
    <dbReference type="NCBI Taxonomy" id="2587402"/>
    <lineage>
        <taxon>Eukaryota</taxon>
        <taxon>Fungi</taxon>
        <taxon>Dikarya</taxon>
        <taxon>Ascomycota</taxon>
        <taxon>Pezizomycotina</taxon>
        <taxon>Sordariomycetes</taxon>
        <taxon>Sordariomycetidae</taxon>
        <taxon>Sordariales</taxon>
        <taxon>Chaetomiaceae</taxon>
        <taxon>Parathielavia</taxon>
    </lineage>
</organism>
<name>A0AAN6U2B1_9PEZI</name>
<evidence type="ECO:0000313" key="3">
    <source>
        <dbReference type="Proteomes" id="UP001302602"/>
    </source>
</evidence>
<evidence type="ECO:0000256" key="1">
    <source>
        <dbReference type="SAM" id="MobiDB-lite"/>
    </source>
</evidence>
<accession>A0AAN6U2B1</accession>
<dbReference type="GeneID" id="87829431"/>
<gene>
    <name evidence="2" type="ORF">N657DRAFT_643989</name>
</gene>
<reference evidence="2" key="1">
    <citation type="journal article" date="2023" name="Mol. Phylogenet. Evol.">
        <title>Genome-scale phylogeny and comparative genomics of the fungal order Sordariales.</title>
        <authorList>
            <person name="Hensen N."/>
            <person name="Bonometti L."/>
            <person name="Westerberg I."/>
            <person name="Brannstrom I.O."/>
            <person name="Guillou S."/>
            <person name="Cros-Aarteil S."/>
            <person name="Calhoun S."/>
            <person name="Haridas S."/>
            <person name="Kuo A."/>
            <person name="Mondo S."/>
            <person name="Pangilinan J."/>
            <person name="Riley R."/>
            <person name="LaButti K."/>
            <person name="Andreopoulos B."/>
            <person name="Lipzen A."/>
            <person name="Chen C."/>
            <person name="Yan M."/>
            <person name="Daum C."/>
            <person name="Ng V."/>
            <person name="Clum A."/>
            <person name="Steindorff A."/>
            <person name="Ohm R.A."/>
            <person name="Martin F."/>
            <person name="Silar P."/>
            <person name="Natvig D.O."/>
            <person name="Lalanne C."/>
            <person name="Gautier V."/>
            <person name="Ament-Velasquez S.L."/>
            <person name="Kruys A."/>
            <person name="Hutchinson M.I."/>
            <person name="Powell A.J."/>
            <person name="Barry K."/>
            <person name="Miller A.N."/>
            <person name="Grigoriev I.V."/>
            <person name="Debuchy R."/>
            <person name="Gladieux P."/>
            <person name="Hiltunen Thoren M."/>
            <person name="Johannesson H."/>
        </authorList>
    </citation>
    <scope>NUCLEOTIDE SEQUENCE</scope>
    <source>
        <strain evidence="2">CBS 731.68</strain>
    </source>
</reference>
<reference evidence="2" key="2">
    <citation type="submission" date="2023-05" db="EMBL/GenBank/DDBJ databases">
        <authorList>
            <consortium name="Lawrence Berkeley National Laboratory"/>
            <person name="Steindorff A."/>
            <person name="Hensen N."/>
            <person name="Bonometti L."/>
            <person name="Westerberg I."/>
            <person name="Brannstrom I.O."/>
            <person name="Guillou S."/>
            <person name="Cros-Aarteil S."/>
            <person name="Calhoun S."/>
            <person name="Haridas S."/>
            <person name="Kuo A."/>
            <person name="Mondo S."/>
            <person name="Pangilinan J."/>
            <person name="Riley R."/>
            <person name="Labutti K."/>
            <person name="Andreopoulos B."/>
            <person name="Lipzen A."/>
            <person name="Chen C."/>
            <person name="Yanf M."/>
            <person name="Daum C."/>
            <person name="Ng V."/>
            <person name="Clum A."/>
            <person name="Ohm R."/>
            <person name="Martin F."/>
            <person name="Silar P."/>
            <person name="Natvig D."/>
            <person name="Lalanne C."/>
            <person name="Gautier V."/>
            <person name="Ament-Velasquez S.L."/>
            <person name="Kruys A."/>
            <person name="Hutchinson M.I."/>
            <person name="Powell A.J."/>
            <person name="Barry K."/>
            <person name="Miller A.N."/>
            <person name="Grigoriev I.V."/>
            <person name="Debuchy R."/>
            <person name="Gladieux P."/>
            <person name="Thoren M.H."/>
            <person name="Johannesson H."/>
        </authorList>
    </citation>
    <scope>NUCLEOTIDE SEQUENCE</scope>
    <source>
        <strain evidence="2">CBS 731.68</strain>
    </source>
</reference>
<dbReference type="AlphaFoldDB" id="A0AAN6U2B1"/>
<dbReference type="Proteomes" id="UP001302602">
    <property type="component" value="Unassembled WGS sequence"/>
</dbReference>
<feature type="region of interest" description="Disordered" evidence="1">
    <location>
        <begin position="1"/>
        <end position="70"/>
    </location>
</feature>
<keyword evidence="3" id="KW-1185">Reference proteome</keyword>
<dbReference type="EMBL" id="MU853226">
    <property type="protein sequence ID" value="KAK4125158.1"/>
    <property type="molecule type" value="Genomic_DNA"/>
</dbReference>
<feature type="compositionally biased region" description="Polar residues" evidence="1">
    <location>
        <begin position="207"/>
        <end position="223"/>
    </location>
</feature>
<evidence type="ECO:0000313" key="2">
    <source>
        <dbReference type="EMBL" id="KAK4125158.1"/>
    </source>
</evidence>
<sequence length="414" mass="44651">MQRRNHSLRLPLPARRPAILRRNASSSSEASHASHASPRSLGSEDQFVFSPAHTPSTENPSSRVRVQRYTTDPSVVSTLLMGREVIPRPRDSETIPTTANHLRITPSSRSRPIPIQAPRVCGSGPTPTAASIPPEPLSARGDRPGGYFPLHEDPKSRVHIPHPFHLDSEMARKNSLRRAAEFSKSGANSKPSPPVNAFGSAEPPLQGQPSGSDTADTPISSYIPSGHHEDVVLLMGKYYPSNWEKRHGKAPQDRPSAMTQPNASVIRSEPQIPRYQGGQGHHRRGSDVKRRLQQYQRDMVAQAAMAASALIASSGSAHSAAAASLSGVSLPKVQLAANFLKTHKPLSPKLRPVGSPGPVTPMSLEAESYLSLRSPAGGMDAESPEDGNGDRESRRKQWRKDPVSSPLELSAVSV</sequence>
<protein>
    <submittedName>
        <fullName evidence="2">Uncharacterized protein</fullName>
    </submittedName>
</protein>
<comment type="caution">
    <text evidence="2">The sequence shown here is derived from an EMBL/GenBank/DDBJ whole genome shotgun (WGS) entry which is preliminary data.</text>
</comment>
<feature type="compositionally biased region" description="Polar residues" evidence="1">
    <location>
        <begin position="53"/>
        <end position="70"/>
    </location>
</feature>
<feature type="region of interest" description="Disordered" evidence="1">
    <location>
        <begin position="244"/>
        <end position="263"/>
    </location>
</feature>
<proteinExistence type="predicted"/>
<dbReference type="RefSeq" id="XP_062648929.1">
    <property type="nucleotide sequence ID" value="XM_062792662.1"/>
</dbReference>
<feature type="compositionally biased region" description="Basic and acidic residues" evidence="1">
    <location>
        <begin position="388"/>
        <end position="402"/>
    </location>
</feature>
<feature type="region of interest" description="Disordered" evidence="1">
    <location>
        <begin position="175"/>
        <end position="224"/>
    </location>
</feature>